<keyword evidence="3 6" id="KW-0812">Transmembrane</keyword>
<evidence type="ECO:0000256" key="4">
    <source>
        <dbReference type="ARBA" id="ARBA00022989"/>
    </source>
</evidence>
<dbReference type="PANTHER" id="PTHR30221:SF18">
    <property type="entry name" value="SLL0590 PROTEIN"/>
    <property type="match status" value="1"/>
</dbReference>
<dbReference type="SUPFAM" id="SSF82689">
    <property type="entry name" value="Mechanosensitive channel protein MscS (YggB), C-terminal domain"/>
    <property type="match status" value="1"/>
</dbReference>
<organism evidence="9 10">
    <name type="scientific">Zhongshania guokunii</name>
    <dbReference type="NCBI Taxonomy" id="641783"/>
    <lineage>
        <taxon>Bacteria</taxon>
        <taxon>Pseudomonadati</taxon>
        <taxon>Pseudomonadota</taxon>
        <taxon>Gammaproteobacteria</taxon>
        <taxon>Cellvibrionales</taxon>
        <taxon>Spongiibacteraceae</taxon>
        <taxon>Zhongshania</taxon>
    </lineage>
</organism>
<dbReference type="SUPFAM" id="SSF50182">
    <property type="entry name" value="Sm-like ribonucleoproteins"/>
    <property type="match status" value="1"/>
</dbReference>
<evidence type="ECO:0000256" key="7">
    <source>
        <dbReference type="SAM" id="MobiDB-lite"/>
    </source>
</evidence>
<dbReference type="InterPro" id="IPR010920">
    <property type="entry name" value="LSM_dom_sf"/>
</dbReference>
<comment type="subcellular location">
    <subcellularLocation>
        <location evidence="6">Cell inner membrane</location>
        <topology evidence="6">Multi-pass membrane protein</topology>
    </subcellularLocation>
    <subcellularLocation>
        <location evidence="1">Cell membrane</location>
        <topology evidence="1">Multi-pass membrane protein</topology>
    </subcellularLocation>
</comment>
<gene>
    <name evidence="9" type="ORF">AB4876_03275</name>
</gene>
<feature type="transmembrane region" description="Helical" evidence="6">
    <location>
        <begin position="59"/>
        <end position="77"/>
    </location>
</feature>
<dbReference type="InterPro" id="IPR045275">
    <property type="entry name" value="MscS_archaea/bacteria_type"/>
</dbReference>
<evidence type="ECO:0000313" key="10">
    <source>
        <dbReference type="Proteomes" id="UP001557485"/>
    </source>
</evidence>
<feature type="transmembrane region" description="Helical" evidence="6">
    <location>
        <begin position="83"/>
        <end position="103"/>
    </location>
</feature>
<feature type="domain" description="Mechanosensitive ion channel MscS" evidence="8">
    <location>
        <begin position="102"/>
        <end position="161"/>
    </location>
</feature>
<comment type="function">
    <text evidence="6">Mechanosensitive channel that participates in the regulation of osmotic pressure changes within the cell, opening in response to stretch forces in the membrane lipid bilayer, without the need for other proteins. Contributes to normal resistance to hypoosmotic shock. Forms an ion channel of 1.0 nanosiemens conductance with a slight preference for anions.</text>
</comment>
<keyword evidence="10" id="KW-1185">Reference proteome</keyword>
<evidence type="ECO:0000256" key="3">
    <source>
        <dbReference type="ARBA" id="ARBA00022692"/>
    </source>
</evidence>
<keyword evidence="6" id="KW-0406">Ion transport</keyword>
<feature type="region of interest" description="Disordered" evidence="7">
    <location>
        <begin position="349"/>
        <end position="394"/>
    </location>
</feature>
<evidence type="ECO:0000256" key="6">
    <source>
        <dbReference type="RuleBase" id="RU369025"/>
    </source>
</evidence>
<dbReference type="Gene3D" id="3.30.70.100">
    <property type="match status" value="1"/>
</dbReference>
<sequence length="394" mass="43245">MDDALDAVVSVAPSWLGQWGPFAVVIGLLFVSWLFTRKVFAVQKSHGADTRYREQGTRLAFRLSGLLLAISTIPMNGELRGQLLSLVGLLMSAAIALSSTSVMGNLMAGFMLRTVNSFRAGDYIEFRNELGRVSQRGLLHVEFQNETSELVTVPNLLLVQEPYNVVRASGTVVSAEVSLGYDVDRRDIEAALLIAIDAAELENGFVQIRNLGDFSVNYRASGWLKEAGLLVSARSRLRGKILDALHEAGIEIVSPNFMNQRPLPPELKFIPKRRHQAQPDDDKTGHAEEILFNKAEVASAVEQLQIKIKKLKDSLNVEVAEGEEAPDRDALKAELSALTEELELARQLAKDEIARDRDTSNGDSEDEVEQASEPPAEESLLDESSVGETPPKAK</sequence>
<evidence type="ECO:0000256" key="5">
    <source>
        <dbReference type="ARBA" id="ARBA00023136"/>
    </source>
</evidence>
<evidence type="ECO:0000256" key="2">
    <source>
        <dbReference type="ARBA" id="ARBA00022475"/>
    </source>
</evidence>
<dbReference type="RefSeq" id="WP_368380214.1">
    <property type="nucleotide sequence ID" value="NZ_JBFRYA010000002.1"/>
</dbReference>
<keyword evidence="5 6" id="KW-0472">Membrane</keyword>
<keyword evidence="2" id="KW-1003">Cell membrane</keyword>
<keyword evidence="4 6" id="KW-1133">Transmembrane helix</keyword>
<dbReference type="PANTHER" id="PTHR30221">
    <property type="entry name" value="SMALL-CONDUCTANCE MECHANOSENSITIVE CHANNEL"/>
    <property type="match status" value="1"/>
</dbReference>
<keyword evidence="6" id="KW-0407">Ion channel</keyword>
<dbReference type="EMBL" id="JBFRYA010000002">
    <property type="protein sequence ID" value="MEX1667915.1"/>
    <property type="molecule type" value="Genomic_DNA"/>
</dbReference>
<keyword evidence="6" id="KW-0997">Cell inner membrane</keyword>
<dbReference type="Proteomes" id="UP001557485">
    <property type="component" value="Unassembled WGS sequence"/>
</dbReference>
<name>A0ABV3U2M8_9GAMM</name>
<evidence type="ECO:0000313" key="9">
    <source>
        <dbReference type="EMBL" id="MEX1667915.1"/>
    </source>
</evidence>
<dbReference type="Pfam" id="PF00924">
    <property type="entry name" value="MS_channel_2nd"/>
    <property type="match status" value="1"/>
</dbReference>
<accession>A0ABV3U2M8</accession>
<keyword evidence="6" id="KW-0813">Transport</keyword>
<comment type="subunit">
    <text evidence="6">Homoheptamer.</text>
</comment>
<comment type="caution">
    <text evidence="6">Lacks conserved residue(s) required for the propagation of feature annotation.</text>
</comment>
<dbReference type="InterPro" id="IPR011066">
    <property type="entry name" value="MscS_channel_C_sf"/>
</dbReference>
<comment type="caution">
    <text evidence="9">The sequence shown here is derived from an EMBL/GenBank/DDBJ whole genome shotgun (WGS) entry which is preliminary data.</text>
</comment>
<feature type="compositionally biased region" description="Acidic residues" evidence="7">
    <location>
        <begin position="363"/>
        <end position="381"/>
    </location>
</feature>
<dbReference type="InterPro" id="IPR006685">
    <property type="entry name" value="MscS_channel_2nd"/>
</dbReference>
<comment type="similarity">
    <text evidence="6">Belongs to the MscS (TC 1.A.23) family.</text>
</comment>
<proteinExistence type="inferred from homology"/>
<feature type="transmembrane region" description="Helical" evidence="6">
    <location>
        <begin position="15"/>
        <end position="35"/>
    </location>
</feature>
<dbReference type="InterPro" id="IPR023408">
    <property type="entry name" value="MscS_beta-dom_sf"/>
</dbReference>
<evidence type="ECO:0000259" key="8">
    <source>
        <dbReference type="Pfam" id="PF00924"/>
    </source>
</evidence>
<reference evidence="9 10" key="1">
    <citation type="journal article" date="2011" name="Int. J. Syst. Evol. Microbiol.">
        <title>Zhongshania antarctica gen. nov., sp. nov. and Zhongshania guokunii sp. nov., gammaproteobacteria respectively isolated from coastal attached (fast) ice and surface seawater of the Antarctic.</title>
        <authorList>
            <person name="Li H.J."/>
            <person name="Zhang X.Y."/>
            <person name="Chen C.X."/>
            <person name="Zhang Y.J."/>
            <person name="Gao Z.M."/>
            <person name="Yu Y."/>
            <person name="Chen X.L."/>
            <person name="Chen B."/>
            <person name="Zhang Y.Z."/>
        </authorList>
    </citation>
    <scope>NUCLEOTIDE SEQUENCE [LARGE SCALE GENOMIC DNA]</scope>
    <source>
        <strain evidence="9 10">ZS6-22T</strain>
    </source>
</reference>
<dbReference type="Gene3D" id="2.30.30.60">
    <property type="match status" value="1"/>
</dbReference>
<evidence type="ECO:0000256" key="1">
    <source>
        <dbReference type="ARBA" id="ARBA00004651"/>
    </source>
</evidence>
<feature type="compositionally biased region" description="Basic and acidic residues" evidence="7">
    <location>
        <begin position="349"/>
        <end position="360"/>
    </location>
</feature>
<protein>
    <recommendedName>
        <fullName evidence="6">Small-conductance mechanosensitive channel</fullName>
    </recommendedName>
</protein>